<reference evidence="2 3" key="1">
    <citation type="submission" date="2019-06" db="EMBL/GenBank/DDBJ databases">
        <title>Sequencing the genomes of 1000 actinobacteria strains.</title>
        <authorList>
            <person name="Klenk H.-P."/>
        </authorList>
    </citation>
    <scope>NUCLEOTIDE SEQUENCE [LARGE SCALE GENOMIC DNA]</scope>
    <source>
        <strain evidence="2 3">DSM 18935</strain>
    </source>
</reference>
<dbReference type="PROSITE" id="PS50206">
    <property type="entry name" value="RHODANESE_3"/>
    <property type="match status" value="1"/>
</dbReference>
<dbReference type="GO" id="GO:0004792">
    <property type="term" value="F:thiosulfate-cyanide sulfurtransferase activity"/>
    <property type="evidence" value="ECO:0007669"/>
    <property type="project" value="TreeGrafter"/>
</dbReference>
<dbReference type="RefSeq" id="WP_144856159.1">
    <property type="nucleotide sequence ID" value="NZ_BAAAYT010000007.1"/>
</dbReference>
<evidence type="ECO:0000259" key="1">
    <source>
        <dbReference type="PROSITE" id="PS50206"/>
    </source>
</evidence>
<accession>A0A560WCT1</accession>
<comment type="caution">
    <text evidence="2">The sequence shown here is derived from an EMBL/GenBank/DDBJ whole genome shotgun (WGS) entry which is preliminary data.</text>
</comment>
<dbReference type="PANTHER" id="PTHR44086">
    <property type="entry name" value="THIOSULFATE SULFURTRANSFERASE RDL2, MITOCHONDRIAL-RELATED"/>
    <property type="match status" value="1"/>
</dbReference>
<dbReference type="InterPro" id="IPR021309">
    <property type="entry name" value="YgaP-like_TM"/>
</dbReference>
<keyword evidence="3" id="KW-1185">Reference proteome</keyword>
<dbReference type="EMBL" id="VIUW01000002">
    <property type="protein sequence ID" value="TWD15447.1"/>
    <property type="molecule type" value="Genomic_DNA"/>
</dbReference>
<dbReference type="PANTHER" id="PTHR44086:SF13">
    <property type="entry name" value="THIOSULFATE SULFURTRANSFERASE PSPE"/>
    <property type="match status" value="1"/>
</dbReference>
<protein>
    <submittedName>
        <fullName evidence="2">Rhodanese-related sulfurtransferase</fullName>
    </submittedName>
</protein>
<dbReference type="SUPFAM" id="SSF52821">
    <property type="entry name" value="Rhodanese/Cell cycle control phosphatase"/>
    <property type="match status" value="1"/>
</dbReference>
<dbReference type="InterPro" id="IPR036873">
    <property type="entry name" value="Rhodanese-like_dom_sf"/>
</dbReference>
<name>A0A560WCT1_9MICO</name>
<dbReference type="Gene3D" id="6.10.140.1340">
    <property type="match status" value="1"/>
</dbReference>
<dbReference type="InterPro" id="IPR001763">
    <property type="entry name" value="Rhodanese-like_dom"/>
</dbReference>
<dbReference type="Gene3D" id="3.40.250.10">
    <property type="entry name" value="Rhodanese-like domain"/>
    <property type="match status" value="1"/>
</dbReference>
<sequence length="190" mass="19815">MTITTTPRSLDAAALHELLDGAQAPVIVDVRAAPEFETAHIPGSVHIPLDLLQAHPERIVDALADDVVLVCRSGNRAAQASDTLERSHSGARVLDGGILAWEMAGGPLTRGRPAWELERQVRLVAGGIVLASVLASTVAPRAKWVAGAIGTGLTGAALTDTCAMGALLSRLPYNRRGAPEVEDVVERLAG</sequence>
<gene>
    <name evidence="2" type="ORF">FB557_0957</name>
</gene>
<proteinExistence type="predicted"/>
<dbReference type="OrthoDB" id="9800872at2"/>
<dbReference type="Pfam" id="PF11127">
    <property type="entry name" value="YgaP-like_TM"/>
    <property type="match status" value="1"/>
</dbReference>
<evidence type="ECO:0000313" key="2">
    <source>
        <dbReference type="EMBL" id="TWD15447.1"/>
    </source>
</evidence>
<dbReference type="Proteomes" id="UP000315628">
    <property type="component" value="Unassembled WGS sequence"/>
</dbReference>
<evidence type="ECO:0000313" key="3">
    <source>
        <dbReference type="Proteomes" id="UP000315628"/>
    </source>
</evidence>
<dbReference type="Pfam" id="PF00581">
    <property type="entry name" value="Rhodanese"/>
    <property type="match status" value="1"/>
</dbReference>
<feature type="domain" description="Rhodanese" evidence="1">
    <location>
        <begin position="21"/>
        <end position="110"/>
    </location>
</feature>
<organism evidence="2 3">
    <name type="scientific">Marihabitans asiaticum</name>
    <dbReference type="NCBI Taxonomy" id="415218"/>
    <lineage>
        <taxon>Bacteria</taxon>
        <taxon>Bacillati</taxon>
        <taxon>Actinomycetota</taxon>
        <taxon>Actinomycetes</taxon>
        <taxon>Micrococcales</taxon>
        <taxon>Intrasporangiaceae</taxon>
        <taxon>Marihabitans</taxon>
    </lineage>
</organism>
<dbReference type="CDD" id="cd00158">
    <property type="entry name" value="RHOD"/>
    <property type="match status" value="1"/>
</dbReference>
<keyword evidence="2" id="KW-0808">Transferase</keyword>
<dbReference type="SMART" id="SM00450">
    <property type="entry name" value="RHOD"/>
    <property type="match status" value="1"/>
</dbReference>
<dbReference type="AlphaFoldDB" id="A0A560WCT1"/>